<feature type="region of interest" description="Disordered" evidence="1">
    <location>
        <begin position="355"/>
        <end position="376"/>
    </location>
</feature>
<organism evidence="2 3">
    <name type="scientific">Streptomyces griseicoloratus</name>
    <dbReference type="NCBI Taxonomy" id="2752516"/>
    <lineage>
        <taxon>Bacteria</taxon>
        <taxon>Bacillati</taxon>
        <taxon>Actinomycetota</taxon>
        <taxon>Actinomycetes</taxon>
        <taxon>Kitasatosporales</taxon>
        <taxon>Streptomycetaceae</taxon>
        <taxon>Streptomyces</taxon>
    </lineage>
</organism>
<evidence type="ECO:0000313" key="2">
    <source>
        <dbReference type="EMBL" id="MBD0423402.1"/>
    </source>
</evidence>
<gene>
    <name evidence="2" type="ORF">H0H10_30280</name>
</gene>
<dbReference type="Proteomes" id="UP000621210">
    <property type="component" value="Unassembled WGS sequence"/>
</dbReference>
<sequence length="376" mass="41108">MGTEPLDPVAAMTAYAAPPPRGAAFDAWRTWDGRDDAHGVIAAGILAANARNVQPWRFAVGEHATRIDVYADLTRRQGALDPFDRELYVGLGCALENMVLAARARGHEPGLHLVPDPDRPEHAAVLRLTPGERARSELYDAIPHRRTNRGPFLRLPLPRPLLDEIAALAGHDPGGPALLWHAEEAERDRVARLLVEATEAVIADEGQSLAGHRWYRGTDREIERSRDGMTVDTQGMPPLMSTLGKRLPAPSRRTADRFWLRNTRTVHVATAAAFGMVTVADADDPVERMRGGRLLQRIHLFATARGLAVGHLNMMTVRADRERELGLPPRFGKALEELVGDPGRQALVTFRIGRPARPAGTSPRRPVATVLGTDAG</sequence>
<evidence type="ECO:0008006" key="4">
    <source>
        <dbReference type="Google" id="ProtNLM"/>
    </source>
</evidence>
<dbReference type="EMBL" id="JACVQF010000222">
    <property type="protein sequence ID" value="MBD0423402.1"/>
    <property type="molecule type" value="Genomic_DNA"/>
</dbReference>
<accession>A0A926LB49</accession>
<dbReference type="GO" id="GO:0016491">
    <property type="term" value="F:oxidoreductase activity"/>
    <property type="evidence" value="ECO:0007669"/>
    <property type="project" value="InterPro"/>
</dbReference>
<reference evidence="2" key="1">
    <citation type="submission" date="2020-09" db="EMBL/GenBank/DDBJ databases">
        <title>Streptomyces grisecoloratus sp. nov., isolated from cotton soil.</title>
        <authorList>
            <person name="Xing L."/>
        </authorList>
    </citation>
    <scope>NUCLEOTIDE SEQUENCE</scope>
    <source>
        <strain evidence="2">TRM S81-3</strain>
    </source>
</reference>
<dbReference type="AlphaFoldDB" id="A0A926LB49"/>
<dbReference type="RefSeq" id="WP_188184336.1">
    <property type="nucleotide sequence ID" value="NZ_JACVQF010000222.1"/>
</dbReference>
<comment type="caution">
    <text evidence="2">The sequence shown here is derived from an EMBL/GenBank/DDBJ whole genome shotgun (WGS) entry which is preliminary data.</text>
</comment>
<evidence type="ECO:0000256" key="1">
    <source>
        <dbReference type="SAM" id="MobiDB-lite"/>
    </source>
</evidence>
<protein>
    <recommendedName>
        <fullName evidence="4">Nitroreductase</fullName>
    </recommendedName>
</protein>
<proteinExistence type="predicted"/>
<dbReference type="InterPro" id="IPR000415">
    <property type="entry name" value="Nitroreductase-like"/>
</dbReference>
<reference evidence="2" key="2">
    <citation type="submission" date="2020-09" db="EMBL/GenBank/DDBJ databases">
        <authorList>
            <person name="Luo X."/>
        </authorList>
    </citation>
    <scope>NUCLEOTIDE SEQUENCE</scope>
    <source>
        <strain evidence="2">TRM S81-3</strain>
    </source>
</reference>
<dbReference type="Gene3D" id="3.40.109.10">
    <property type="entry name" value="NADH Oxidase"/>
    <property type="match status" value="1"/>
</dbReference>
<evidence type="ECO:0000313" key="3">
    <source>
        <dbReference type="Proteomes" id="UP000621210"/>
    </source>
</evidence>
<name>A0A926LB49_9ACTN</name>
<keyword evidence="3" id="KW-1185">Reference proteome</keyword>
<dbReference type="SUPFAM" id="SSF55469">
    <property type="entry name" value="FMN-dependent nitroreductase-like"/>
    <property type="match status" value="2"/>
</dbReference>